<dbReference type="SMART" id="SM00184">
    <property type="entry name" value="RING"/>
    <property type="match status" value="2"/>
</dbReference>
<comment type="pathway">
    <text evidence="5">Protein modification; protein ubiquitination.</text>
</comment>
<evidence type="ECO:0000256" key="13">
    <source>
        <dbReference type="ARBA" id="ARBA00022833"/>
    </source>
</evidence>
<feature type="region of interest" description="Disordered" evidence="18">
    <location>
        <begin position="366"/>
        <end position="417"/>
    </location>
</feature>
<dbReference type="CDD" id="cd16489">
    <property type="entry name" value="mRING-CH-C4HC2H_ZNRF"/>
    <property type="match status" value="1"/>
</dbReference>
<dbReference type="SMART" id="SM00064">
    <property type="entry name" value="FYVE"/>
    <property type="match status" value="1"/>
</dbReference>
<evidence type="ECO:0000256" key="6">
    <source>
        <dbReference type="ARBA" id="ARBA00012483"/>
    </source>
</evidence>
<feature type="region of interest" description="Disordered" evidence="18">
    <location>
        <begin position="439"/>
        <end position="461"/>
    </location>
</feature>
<feature type="domain" description="RING-type" evidence="19">
    <location>
        <begin position="588"/>
        <end position="630"/>
    </location>
</feature>
<dbReference type="SUPFAM" id="SSF57903">
    <property type="entry name" value="FYVE/PHD zinc finger"/>
    <property type="match status" value="1"/>
</dbReference>
<dbReference type="SUPFAM" id="SSF57850">
    <property type="entry name" value="RING/U-box"/>
    <property type="match status" value="1"/>
</dbReference>
<feature type="compositionally biased region" description="Polar residues" evidence="18">
    <location>
        <begin position="439"/>
        <end position="456"/>
    </location>
</feature>
<evidence type="ECO:0000313" key="20">
    <source>
        <dbReference type="EMBL" id="OAQ70506.1"/>
    </source>
</evidence>
<dbReference type="PANTHER" id="PTHR46661:SF4">
    <property type="entry name" value="RING-TYPE DOMAIN-CONTAINING PROTEIN"/>
    <property type="match status" value="1"/>
</dbReference>
<dbReference type="AlphaFoldDB" id="A0A179FXU9"/>
<feature type="region of interest" description="Disordered" evidence="18">
    <location>
        <begin position="217"/>
        <end position="271"/>
    </location>
</feature>
<accession>A0A179FXU9</accession>
<feature type="compositionally biased region" description="Pro residues" evidence="18">
    <location>
        <begin position="367"/>
        <end position="378"/>
    </location>
</feature>
<dbReference type="InterPro" id="IPR011011">
    <property type="entry name" value="Znf_FYVE_PHD"/>
</dbReference>
<evidence type="ECO:0000259" key="19">
    <source>
        <dbReference type="PROSITE" id="PS50089"/>
    </source>
</evidence>
<comment type="subcellular location">
    <subcellularLocation>
        <location evidence="3">Endosome</location>
    </subcellularLocation>
    <subcellularLocation>
        <location evidence="4">Lysosome</location>
    </subcellularLocation>
    <subcellularLocation>
        <location evidence="2">Membrane</location>
        <topology evidence="2">Peripheral membrane protein</topology>
    </subcellularLocation>
</comment>
<evidence type="ECO:0000256" key="15">
    <source>
        <dbReference type="ARBA" id="ARBA00023228"/>
    </source>
</evidence>
<keyword evidence="21" id="KW-1185">Reference proteome</keyword>
<feature type="compositionally biased region" description="Basic and acidic residues" evidence="18">
    <location>
        <begin position="112"/>
        <end position="122"/>
    </location>
</feature>
<keyword evidence="20" id="KW-0418">Kinase</keyword>
<dbReference type="EC" id="2.3.2.27" evidence="6"/>
<evidence type="ECO:0000256" key="7">
    <source>
        <dbReference type="ARBA" id="ARBA00022679"/>
    </source>
</evidence>
<evidence type="ECO:0000256" key="5">
    <source>
        <dbReference type="ARBA" id="ARBA00004906"/>
    </source>
</evidence>
<gene>
    <name evidence="20" type="ORF">VFPPC_02967</name>
</gene>
<feature type="compositionally biased region" description="Polar residues" evidence="18">
    <location>
        <begin position="133"/>
        <end position="151"/>
    </location>
</feature>
<feature type="compositionally biased region" description="Polar residues" evidence="18">
    <location>
        <begin position="179"/>
        <end position="193"/>
    </location>
</feature>
<keyword evidence="10" id="KW-0967">Endosome</keyword>
<dbReference type="EMBL" id="LSBJ02000002">
    <property type="protein sequence ID" value="OAQ70506.1"/>
    <property type="molecule type" value="Genomic_DNA"/>
</dbReference>
<dbReference type="GO" id="GO:0070936">
    <property type="term" value="P:protein K48-linked ubiquitination"/>
    <property type="evidence" value="ECO:0007669"/>
    <property type="project" value="TreeGrafter"/>
</dbReference>
<dbReference type="GeneID" id="28846526"/>
<dbReference type="GO" id="GO:0008270">
    <property type="term" value="F:zinc ion binding"/>
    <property type="evidence" value="ECO:0007669"/>
    <property type="project" value="UniProtKB-KW"/>
</dbReference>
<evidence type="ECO:0000256" key="11">
    <source>
        <dbReference type="ARBA" id="ARBA00022771"/>
    </source>
</evidence>
<evidence type="ECO:0000256" key="4">
    <source>
        <dbReference type="ARBA" id="ARBA00004371"/>
    </source>
</evidence>
<keyword evidence="12" id="KW-0833">Ubl conjugation pathway</keyword>
<sequence>MSSPRGGSSPVDNDDSRDHANSPRPDSMTSSHASGHGSETCRWKTAEFYFQECSRYFDCPTHLVERVLSDSDHADQSEQGEAAGRGGEGSSARVQVNDSEDASRGPSTDDESNTRSDTDHSGARLQGDMESETAGSRHSSPIQSASHSPVPSTAHDRNEPMSLPIRTSSSAAPARSDQPESTGQGSTRVQVQVQNMPNLRVNWADLEARYRGAYTHAAHEGDHQSEQVGSRAMAPPQDTRHGHASYRRRESSGRRPSQDAARVHRPRGDDGVTPEFVLPRWQPDAEVTYCPICHTQFSFFVRKKCGRVVCATCSPHRIIIPHQYIVRQPGSDISMPSSLLVDGMGAGYFDVNGLSGGERVRLCNPCVPDPNTAPPESPTPSIGSPRSAHHRSRSSLGGSHGTTHPSNRYGAVFTGGDSRDPLQYHYARARSITMVTSWKQNPSVQSSPTLASSSHRMSAPHVHPSHLERFLATGSSNIATSSSRHRHSSYGFGEIASSSRQRALPPPPQIAEEDECPVCHRELPVRSLPNFEALREAHINKCVQDHSTYGSPRPPEGQEASAPPVVPRRTGMYVYPATEKDCVDDAECTICLEEFMVGIPMARLECLCRFHRSCISAWFVNHPGRCPVHQHDGFGF</sequence>
<dbReference type="PROSITE" id="PS50089">
    <property type="entry name" value="ZF_RING_2"/>
    <property type="match status" value="1"/>
</dbReference>
<keyword evidence="9" id="KW-0479">Metal-binding</keyword>
<evidence type="ECO:0000256" key="18">
    <source>
        <dbReference type="SAM" id="MobiDB-lite"/>
    </source>
</evidence>
<dbReference type="InterPro" id="IPR051878">
    <property type="entry name" value="ZNRF_ubiq-protein_ligase"/>
</dbReference>
<feature type="compositionally biased region" description="Low complexity" evidence="18">
    <location>
        <begin position="394"/>
        <end position="406"/>
    </location>
</feature>
<evidence type="ECO:0000256" key="8">
    <source>
        <dbReference type="ARBA" id="ARBA00022707"/>
    </source>
</evidence>
<reference evidence="20 21" key="1">
    <citation type="journal article" date="2016" name="PLoS Pathog.">
        <title>Biosynthesis of antibiotic leucinostatins in bio-control fungus Purpureocillium lilacinum and their inhibition on phytophthora revealed by genome mining.</title>
        <authorList>
            <person name="Wang G."/>
            <person name="Liu Z."/>
            <person name="Lin R."/>
            <person name="Li E."/>
            <person name="Mao Z."/>
            <person name="Ling J."/>
            <person name="Yang Y."/>
            <person name="Yin W.B."/>
            <person name="Xie B."/>
        </authorList>
    </citation>
    <scope>NUCLEOTIDE SEQUENCE [LARGE SCALE GENOMIC DNA]</scope>
    <source>
        <strain evidence="20">170</strain>
    </source>
</reference>
<keyword evidence="13" id="KW-0862">Zinc</keyword>
<keyword evidence="14" id="KW-0472">Membrane</keyword>
<protein>
    <recommendedName>
        <fullName evidence="6">RING-type E3 ubiquitin transferase</fullName>
        <ecNumber evidence="6">2.3.2.27</ecNumber>
    </recommendedName>
</protein>
<proteinExistence type="predicted"/>
<keyword evidence="15" id="KW-0458">Lysosome</keyword>
<evidence type="ECO:0000256" key="2">
    <source>
        <dbReference type="ARBA" id="ARBA00004170"/>
    </source>
</evidence>
<evidence type="ECO:0000256" key="14">
    <source>
        <dbReference type="ARBA" id="ARBA00023136"/>
    </source>
</evidence>
<dbReference type="InterPro" id="IPR013083">
    <property type="entry name" value="Znf_RING/FYVE/PHD"/>
</dbReference>
<evidence type="ECO:0000256" key="3">
    <source>
        <dbReference type="ARBA" id="ARBA00004177"/>
    </source>
</evidence>
<keyword evidence="7" id="KW-0808">Transferase</keyword>
<dbReference type="KEGG" id="pchm:VFPPC_02967"/>
<feature type="region of interest" description="Disordered" evidence="18">
    <location>
        <begin position="70"/>
        <end position="193"/>
    </location>
</feature>
<evidence type="ECO:0000256" key="9">
    <source>
        <dbReference type="ARBA" id="ARBA00022723"/>
    </source>
</evidence>
<dbReference type="InterPro" id="IPR000306">
    <property type="entry name" value="Znf_FYVE"/>
</dbReference>
<dbReference type="GO" id="GO:0061630">
    <property type="term" value="F:ubiquitin protein ligase activity"/>
    <property type="evidence" value="ECO:0007669"/>
    <property type="project" value="UniProtKB-EC"/>
</dbReference>
<keyword evidence="11 17" id="KW-0863">Zinc-finger</keyword>
<organism evidence="20 21">
    <name type="scientific">Pochonia chlamydosporia 170</name>
    <dbReference type="NCBI Taxonomy" id="1380566"/>
    <lineage>
        <taxon>Eukaryota</taxon>
        <taxon>Fungi</taxon>
        <taxon>Dikarya</taxon>
        <taxon>Ascomycota</taxon>
        <taxon>Pezizomycotina</taxon>
        <taxon>Sordariomycetes</taxon>
        <taxon>Hypocreomycetidae</taxon>
        <taxon>Hypocreales</taxon>
        <taxon>Clavicipitaceae</taxon>
        <taxon>Pochonia</taxon>
    </lineage>
</organism>
<dbReference type="OrthoDB" id="660555at2759"/>
<evidence type="ECO:0000256" key="17">
    <source>
        <dbReference type="PROSITE-ProRule" id="PRU00175"/>
    </source>
</evidence>
<name>A0A179FXU9_METCM</name>
<dbReference type="Gene3D" id="3.30.40.10">
    <property type="entry name" value="Zinc/RING finger domain, C3HC4 (zinc finger)"/>
    <property type="match status" value="2"/>
</dbReference>
<dbReference type="PANTHER" id="PTHR46661">
    <property type="entry name" value="E3 UBIQUITIN-PROTEIN LIGASE ZNRF1-LIKE PROTEIN"/>
    <property type="match status" value="1"/>
</dbReference>
<feature type="compositionally biased region" description="Basic and acidic residues" evidence="18">
    <location>
        <begin position="247"/>
        <end position="257"/>
    </location>
</feature>
<dbReference type="RefSeq" id="XP_018147043.1">
    <property type="nucleotide sequence ID" value="XM_018282532.1"/>
</dbReference>
<dbReference type="GO" id="GO:0043161">
    <property type="term" value="P:proteasome-mediated ubiquitin-dependent protein catabolic process"/>
    <property type="evidence" value="ECO:0007669"/>
    <property type="project" value="TreeGrafter"/>
</dbReference>
<dbReference type="GO" id="GO:0005768">
    <property type="term" value="C:endosome"/>
    <property type="evidence" value="ECO:0007669"/>
    <property type="project" value="UniProtKB-SubCell"/>
</dbReference>
<feature type="region of interest" description="Disordered" evidence="18">
    <location>
        <begin position="546"/>
        <end position="565"/>
    </location>
</feature>
<evidence type="ECO:0000256" key="12">
    <source>
        <dbReference type="ARBA" id="ARBA00022786"/>
    </source>
</evidence>
<evidence type="ECO:0000256" key="16">
    <source>
        <dbReference type="ARBA" id="ARBA00023288"/>
    </source>
</evidence>
<dbReference type="GO" id="GO:0016020">
    <property type="term" value="C:membrane"/>
    <property type="evidence" value="ECO:0007669"/>
    <property type="project" value="UniProtKB-SubCell"/>
</dbReference>
<evidence type="ECO:0000256" key="10">
    <source>
        <dbReference type="ARBA" id="ARBA00022753"/>
    </source>
</evidence>
<dbReference type="Pfam" id="PF13639">
    <property type="entry name" value="zf-RING_2"/>
    <property type="match status" value="1"/>
</dbReference>
<dbReference type="InterPro" id="IPR001841">
    <property type="entry name" value="Znf_RING"/>
</dbReference>
<comment type="catalytic activity">
    <reaction evidence="1">
        <text>S-ubiquitinyl-[E2 ubiquitin-conjugating enzyme]-L-cysteine + [acceptor protein]-L-lysine = [E2 ubiquitin-conjugating enzyme]-L-cysteine + N(6)-ubiquitinyl-[acceptor protein]-L-lysine.</text>
        <dbReference type="EC" id="2.3.2.27"/>
    </reaction>
</comment>
<dbReference type="GO" id="GO:0016301">
    <property type="term" value="F:kinase activity"/>
    <property type="evidence" value="ECO:0007669"/>
    <property type="project" value="UniProtKB-KW"/>
</dbReference>
<dbReference type="Pfam" id="PF01363">
    <property type="entry name" value="FYVE"/>
    <property type="match status" value="1"/>
</dbReference>
<evidence type="ECO:0000313" key="21">
    <source>
        <dbReference type="Proteomes" id="UP000078397"/>
    </source>
</evidence>
<dbReference type="STRING" id="1380566.A0A179FXU9"/>
<dbReference type="Proteomes" id="UP000078397">
    <property type="component" value="Unassembled WGS sequence"/>
</dbReference>
<evidence type="ECO:0000256" key="1">
    <source>
        <dbReference type="ARBA" id="ARBA00000900"/>
    </source>
</evidence>
<keyword evidence="16" id="KW-0449">Lipoprotein</keyword>
<keyword evidence="8" id="KW-0519">Myristate</keyword>
<feature type="region of interest" description="Disordered" evidence="18">
    <location>
        <begin position="1"/>
        <end position="40"/>
    </location>
</feature>
<comment type="caution">
    <text evidence="20">The sequence shown here is derived from an EMBL/GenBank/DDBJ whole genome shotgun (WGS) entry which is preliminary data.</text>
</comment>